<proteinExistence type="predicted"/>
<dbReference type="KEGG" id="rhoz:GXP67_14600"/>
<dbReference type="AlphaFoldDB" id="A0A6C0GIK5"/>
<name>A0A6C0GIK5_9BACT</name>
<protein>
    <submittedName>
        <fullName evidence="1">Uncharacterized protein</fullName>
    </submittedName>
</protein>
<dbReference type="EMBL" id="CP048222">
    <property type="protein sequence ID" value="QHT67777.1"/>
    <property type="molecule type" value="Genomic_DNA"/>
</dbReference>
<dbReference type="RefSeq" id="WP_162443799.1">
    <property type="nucleotide sequence ID" value="NZ_CP048222.1"/>
</dbReference>
<evidence type="ECO:0000313" key="2">
    <source>
        <dbReference type="Proteomes" id="UP000480178"/>
    </source>
</evidence>
<accession>A0A6C0GIK5</accession>
<gene>
    <name evidence="1" type="ORF">GXP67_14600</name>
</gene>
<keyword evidence="2" id="KW-1185">Reference proteome</keyword>
<sequence length="141" mass="15747">MIGREFLSQVKNFDYVVIGTFYKGSNGGQMLIIKNIYKGAIKQDTIKLVSGGMDCFLSFDIDSGTQLVLGLVNSPYKSSLHGYVAAGCVTSALIISNENRINAIDILISFVNKPKINVWSRSMKLEIFENKIRRKTKYRLG</sequence>
<dbReference type="Proteomes" id="UP000480178">
    <property type="component" value="Chromosome"/>
</dbReference>
<reference evidence="1 2" key="1">
    <citation type="submission" date="2020-01" db="EMBL/GenBank/DDBJ databases">
        <authorList>
            <person name="Kim M.K."/>
        </authorList>
    </citation>
    <scope>NUCLEOTIDE SEQUENCE [LARGE SCALE GENOMIC DNA]</scope>
    <source>
        <strain evidence="1 2">172606-1</strain>
    </source>
</reference>
<organism evidence="1 2">
    <name type="scientific">Rhodocytophaga rosea</name>
    <dbReference type="NCBI Taxonomy" id="2704465"/>
    <lineage>
        <taxon>Bacteria</taxon>
        <taxon>Pseudomonadati</taxon>
        <taxon>Bacteroidota</taxon>
        <taxon>Cytophagia</taxon>
        <taxon>Cytophagales</taxon>
        <taxon>Rhodocytophagaceae</taxon>
        <taxon>Rhodocytophaga</taxon>
    </lineage>
</organism>
<evidence type="ECO:0000313" key="1">
    <source>
        <dbReference type="EMBL" id="QHT67777.1"/>
    </source>
</evidence>